<evidence type="ECO:0000313" key="2">
    <source>
        <dbReference type="EMBL" id="CAF9918113.1"/>
    </source>
</evidence>
<evidence type="ECO:0000256" key="1">
    <source>
        <dbReference type="SAM" id="MobiDB-lite"/>
    </source>
</evidence>
<feature type="region of interest" description="Disordered" evidence="1">
    <location>
        <begin position="285"/>
        <end position="306"/>
    </location>
</feature>
<sequence>MSEWEQPHQRLLNYSEPSATGRDLGVINRKYFEPSAWEPLLSTEMGRGRYSKFVASMIERIRAKESSYDEIRKFVHLVATEHNWDFMKVAMPYLPELKEHPHDTKNFEIALLFLLKPKLRRRSIKEIQNAMPAPKTYEIGLSKTEEQLLRRNFFGPNRGAVDSPGMTRLFKSTLELGYPQAGEKDQSTLIYKMLTSILALDQSMREAKERGTDIERCSEGLPMNMLMPDAHTRPDKFSSSAHNHGSRISSPSAEPLRVPVLSAIDVTEPFDSPPRELLTELAVDGIDPPVTTTPKKSSTSHGELPRFNRIEDIEEFLARRAEFRDRPQVPCNEAPRIHCGPAECEAFKAYYQEPASVFLNYFHMLERMPDPPMPEPSTKWQGWPHSPSAPVQNPIDAAPKPSQTDMIPIPKREEAPEMIAGVTEVAEAGKNRKGYFS</sequence>
<name>A0A8H3IGS9_9LECA</name>
<gene>
    <name evidence="2" type="ORF">ALECFALPRED_000564</name>
</gene>
<dbReference type="OrthoDB" id="5346045at2759"/>
<dbReference type="EMBL" id="CAJPDR010000109">
    <property type="protein sequence ID" value="CAF9918113.1"/>
    <property type="molecule type" value="Genomic_DNA"/>
</dbReference>
<feature type="region of interest" description="Disordered" evidence="1">
    <location>
        <begin position="372"/>
        <end position="407"/>
    </location>
</feature>
<dbReference type="Proteomes" id="UP000664203">
    <property type="component" value="Unassembled WGS sequence"/>
</dbReference>
<feature type="compositionally biased region" description="Polar residues" evidence="1">
    <location>
        <begin position="237"/>
        <end position="252"/>
    </location>
</feature>
<dbReference type="AlphaFoldDB" id="A0A8H3IGS9"/>
<evidence type="ECO:0000313" key="3">
    <source>
        <dbReference type="Proteomes" id="UP000664203"/>
    </source>
</evidence>
<accession>A0A8H3IGS9</accession>
<feature type="region of interest" description="Disordered" evidence="1">
    <location>
        <begin position="233"/>
        <end position="252"/>
    </location>
</feature>
<proteinExistence type="predicted"/>
<reference evidence="2" key="1">
    <citation type="submission" date="2021-03" db="EMBL/GenBank/DDBJ databases">
        <authorList>
            <person name="Tagirdzhanova G."/>
        </authorList>
    </citation>
    <scope>NUCLEOTIDE SEQUENCE</scope>
</reference>
<feature type="compositionally biased region" description="Low complexity" evidence="1">
    <location>
        <begin position="288"/>
        <end position="300"/>
    </location>
</feature>
<organism evidence="2 3">
    <name type="scientific">Alectoria fallacina</name>
    <dbReference type="NCBI Taxonomy" id="1903189"/>
    <lineage>
        <taxon>Eukaryota</taxon>
        <taxon>Fungi</taxon>
        <taxon>Dikarya</taxon>
        <taxon>Ascomycota</taxon>
        <taxon>Pezizomycotina</taxon>
        <taxon>Lecanoromycetes</taxon>
        <taxon>OSLEUM clade</taxon>
        <taxon>Lecanoromycetidae</taxon>
        <taxon>Lecanorales</taxon>
        <taxon>Lecanorineae</taxon>
        <taxon>Parmeliaceae</taxon>
        <taxon>Alectoria</taxon>
    </lineage>
</organism>
<protein>
    <submittedName>
        <fullName evidence="2">Uncharacterized protein</fullName>
    </submittedName>
</protein>
<keyword evidence="3" id="KW-1185">Reference proteome</keyword>
<comment type="caution">
    <text evidence="2">The sequence shown here is derived from an EMBL/GenBank/DDBJ whole genome shotgun (WGS) entry which is preliminary data.</text>
</comment>